<keyword evidence="1" id="KW-0808">Transferase</keyword>
<dbReference type="Gene3D" id="3.90.1140.10">
    <property type="entry name" value="Cyclic phosphodiesterase"/>
    <property type="match status" value="1"/>
</dbReference>
<sequence>MGAVPDPLEATFVAAHPLLLHAPGGDAVTIGVAVPIPEPFGSELQKWRESFHDPMARAIPTHVTLLPPTEVPRAELPAVEDHLAAAARAGHAFPMLLQGTDTFRPVSPVTFVRVAAGAEQCAATEARVRSGVLAREARFPYHPHVTVAHELPEEVLGRAQEILAGYEARFLVTGFALYLHGDDGVWRVRRSFPYGS</sequence>
<dbReference type="RefSeq" id="WP_344671652.1">
    <property type="nucleotide sequence ID" value="NZ_BAAAQN010000088.1"/>
</dbReference>
<keyword evidence="2" id="KW-1185">Reference proteome</keyword>
<dbReference type="Pfam" id="PF13563">
    <property type="entry name" value="2_5_RNA_ligase2"/>
    <property type="match status" value="1"/>
</dbReference>
<keyword evidence="1" id="KW-0436">Ligase</keyword>
<name>A0ABP5H4N5_9ACTN</name>
<accession>A0ABP5H4N5</accession>
<keyword evidence="1" id="KW-0418">Kinase</keyword>
<evidence type="ECO:0000313" key="2">
    <source>
        <dbReference type="Proteomes" id="UP001500751"/>
    </source>
</evidence>
<dbReference type="GO" id="GO:0016874">
    <property type="term" value="F:ligase activity"/>
    <property type="evidence" value="ECO:0007669"/>
    <property type="project" value="UniProtKB-KW"/>
</dbReference>
<dbReference type="SUPFAM" id="SSF55144">
    <property type="entry name" value="LigT-like"/>
    <property type="match status" value="1"/>
</dbReference>
<dbReference type="PANTHER" id="PTHR40037:SF1">
    <property type="entry name" value="PHOSPHOESTERASE SAOUHSC_00951-RELATED"/>
    <property type="match status" value="1"/>
</dbReference>
<protein>
    <submittedName>
        <fullName evidence="1">2'-5' RNA ligase family protein</fullName>
    </submittedName>
</protein>
<dbReference type="EMBL" id="BAAAQN010000088">
    <property type="protein sequence ID" value="GAA2062616.1"/>
    <property type="molecule type" value="Genomic_DNA"/>
</dbReference>
<organism evidence="1 2">
    <name type="scientific">Catenulispora yoronensis</name>
    <dbReference type="NCBI Taxonomy" id="450799"/>
    <lineage>
        <taxon>Bacteria</taxon>
        <taxon>Bacillati</taxon>
        <taxon>Actinomycetota</taxon>
        <taxon>Actinomycetes</taxon>
        <taxon>Catenulisporales</taxon>
        <taxon>Catenulisporaceae</taxon>
        <taxon>Catenulispora</taxon>
    </lineage>
</organism>
<gene>
    <name evidence="1" type="ORF">GCM10009839_87280</name>
</gene>
<comment type="caution">
    <text evidence="1">The sequence shown here is derived from an EMBL/GenBank/DDBJ whole genome shotgun (WGS) entry which is preliminary data.</text>
</comment>
<proteinExistence type="predicted"/>
<dbReference type="PANTHER" id="PTHR40037">
    <property type="entry name" value="PHOSPHOESTERASE YJCG-RELATED"/>
    <property type="match status" value="1"/>
</dbReference>
<dbReference type="GO" id="GO:0016301">
    <property type="term" value="F:kinase activity"/>
    <property type="evidence" value="ECO:0007669"/>
    <property type="project" value="UniProtKB-KW"/>
</dbReference>
<dbReference type="InterPro" id="IPR009097">
    <property type="entry name" value="Cyclic_Pdiesterase"/>
</dbReference>
<dbReference type="Proteomes" id="UP001500751">
    <property type="component" value="Unassembled WGS sequence"/>
</dbReference>
<evidence type="ECO:0000313" key="1">
    <source>
        <dbReference type="EMBL" id="GAA2062616.1"/>
    </source>
</evidence>
<reference evidence="2" key="1">
    <citation type="journal article" date="2019" name="Int. J. Syst. Evol. Microbiol.">
        <title>The Global Catalogue of Microorganisms (GCM) 10K type strain sequencing project: providing services to taxonomists for standard genome sequencing and annotation.</title>
        <authorList>
            <consortium name="The Broad Institute Genomics Platform"/>
            <consortium name="The Broad Institute Genome Sequencing Center for Infectious Disease"/>
            <person name="Wu L."/>
            <person name="Ma J."/>
        </authorList>
    </citation>
    <scope>NUCLEOTIDE SEQUENCE [LARGE SCALE GENOMIC DNA]</scope>
    <source>
        <strain evidence="2">JCM 16014</strain>
    </source>
</reference>
<dbReference type="InterPro" id="IPR050580">
    <property type="entry name" value="2H_phosphoesterase_YjcG-like"/>
</dbReference>